<dbReference type="GO" id="GO:0003828">
    <property type="term" value="F:alpha-N-acetylneuraminate alpha-2,8-sialyltransferase activity"/>
    <property type="evidence" value="ECO:0007669"/>
    <property type="project" value="TreeGrafter"/>
</dbReference>
<dbReference type="InterPro" id="IPR001675">
    <property type="entry name" value="Glyco_trans_29"/>
</dbReference>
<dbReference type="GO" id="GO:0009311">
    <property type="term" value="P:oligosaccharide metabolic process"/>
    <property type="evidence" value="ECO:0007669"/>
    <property type="project" value="TreeGrafter"/>
</dbReference>
<evidence type="ECO:0008006" key="15">
    <source>
        <dbReference type="Google" id="ProtNLM"/>
    </source>
</evidence>
<dbReference type="PIRSF" id="PIRSF005557">
    <property type="entry name" value="Sialyl_trans"/>
    <property type="match status" value="1"/>
</dbReference>
<evidence type="ECO:0000256" key="2">
    <source>
        <dbReference type="ARBA" id="ARBA00006003"/>
    </source>
</evidence>
<dbReference type="GO" id="GO:0000139">
    <property type="term" value="C:Golgi membrane"/>
    <property type="evidence" value="ECO:0007669"/>
    <property type="project" value="UniProtKB-SubCell"/>
</dbReference>
<gene>
    <name evidence="13" type="ORF">COCON_G00044380</name>
</gene>
<keyword evidence="9" id="KW-0472">Membrane</keyword>
<evidence type="ECO:0000256" key="7">
    <source>
        <dbReference type="ARBA" id="ARBA00022989"/>
    </source>
</evidence>
<feature type="disulfide bond" evidence="12">
    <location>
        <begin position="150"/>
        <end position="297"/>
    </location>
</feature>
<keyword evidence="3" id="KW-0328">Glycosyltransferase</keyword>
<evidence type="ECO:0000256" key="12">
    <source>
        <dbReference type="PIRSR" id="PIRSR005557-2"/>
    </source>
</evidence>
<keyword evidence="14" id="KW-1185">Reference proteome</keyword>
<name>A0A9Q1DUM7_CONCO</name>
<proteinExistence type="inferred from homology"/>
<dbReference type="AlphaFoldDB" id="A0A9Q1DUM7"/>
<keyword evidence="11" id="KW-0325">Glycoprotein</keyword>
<dbReference type="GO" id="GO:0006491">
    <property type="term" value="P:N-glycan processing"/>
    <property type="evidence" value="ECO:0007669"/>
    <property type="project" value="TreeGrafter"/>
</dbReference>
<keyword evidence="10" id="KW-1015">Disulfide bond</keyword>
<accession>A0A9Q1DUM7</accession>
<dbReference type="EMBL" id="JAFJMO010000003">
    <property type="protein sequence ID" value="KAJ8281919.1"/>
    <property type="molecule type" value="Genomic_DNA"/>
</dbReference>
<evidence type="ECO:0000256" key="4">
    <source>
        <dbReference type="ARBA" id="ARBA00022679"/>
    </source>
</evidence>
<evidence type="ECO:0000256" key="8">
    <source>
        <dbReference type="ARBA" id="ARBA00023034"/>
    </source>
</evidence>
<dbReference type="InterPro" id="IPR038578">
    <property type="entry name" value="GT29-like_sf"/>
</dbReference>
<evidence type="ECO:0000256" key="9">
    <source>
        <dbReference type="ARBA" id="ARBA00023136"/>
    </source>
</evidence>
<evidence type="ECO:0000313" key="13">
    <source>
        <dbReference type="EMBL" id="KAJ8281919.1"/>
    </source>
</evidence>
<evidence type="ECO:0000256" key="11">
    <source>
        <dbReference type="ARBA" id="ARBA00023180"/>
    </source>
</evidence>
<evidence type="ECO:0000256" key="5">
    <source>
        <dbReference type="ARBA" id="ARBA00022692"/>
    </source>
</evidence>
<keyword evidence="7" id="KW-1133">Transmembrane helix</keyword>
<sequence>MEKLRFFILICWFCTLFMTWKTYDFQLWDSVREENLENSVVRLQQCTRLREKYASLKVLKLRNTKEFTDNMRQLMSCPWTSNITQKERYRVELYYSCNATEELVLTKQNTALGQKITYEAEKATRVVGNSLLQMFPEITPWRTGGQLGRCAVVGNGGILKNSSCGSDINMADFVIRLNLAPINFSTDVGVKTNMMTANPTQIQRGYPNLKKQPQPLADKLSRYGNAPLIMPAFAFRFCTAIAFGVHQALRPFYPQQKVVFFNPNYLRNLHRYWRQRGQRAPRLSSGLMLASVALELCDEVHLYGFWPFNFDLSQKQLSHHYYDNVGPHRGLHSMPQEFLQLLNMHGNGAINLHIGKCQ</sequence>
<dbReference type="PANTHER" id="PTHR11987">
    <property type="entry name" value="ALPHA-2,8-SIALYLTRANSFERASE"/>
    <property type="match status" value="1"/>
</dbReference>
<keyword evidence="5" id="KW-0812">Transmembrane</keyword>
<keyword evidence="6" id="KW-0735">Signal-anchor</keyword>
<dbReference type="PANTHER" id="PTHR11987:SF29">
    <property type="entry name" value="ALPHA-2,8-SIALYLTRANSFERASE 8F"/>
    <property type="match status" value="1"/>
</dbReference>
<dbReference type="OrthoDB" id="10264956at2759"/>
<comment type="subcellular location">
    <subcellularLocation>
        <location evidence="1">Golgi apparatus membrane</location>
        <topology evidence="1">Single-pass type II membrane protein</topology>
    </subcellularLocation>
</comment>
<keyword evidence="4" id="KW-0808">Transferase</keyword>
<comment type="similarity">
    <text evidence="2">Belongs to the glycosyltransferase 29 family.</text>
</comment>
<organism evidence="13 14">
    <name type="scientific">Conger conger</name>
    <name type="common">Conger eel</name>
    <name type="synonym">Muraena conger</name>
    <dbReference type="NCBI Taxonomy" id="82655"/>
    <lineage>
        <taxon>Eukaryota</taxon>
        <taxon>Metazoa</taxon>
        <taxon>Chordata</taxon>
        <taxon>Craniata</taxon>
        <taxon>Vertebrata</taxon>
        <taxon>Euteleostomi</taxon>
        <taxon>Actinopterygii</taxon>
        <taxon>Neopterygii</taxon>
        <taxon>Teleostei</taxon>
        <taxon>Anguilliformes</taxon>
        <taxon>Congridae</taxon>
        <taxon>Conger</taxon>
    </lineage>
</organism>
<protein>
    <recommendedName>
        <fullName evidence="15">Alpha-2,8-sialyltransferase 8E-like</fullName>
    </recommendedName>
</protein>
<comment type="caution">
    <text evidence="13">The sequence shown here is derived from an EMBL/GenBank/DDBJ whole genome shotgun (WGS) entry which is preliminary data.</text>
</comment>
<evidence type="ECO:0000256" key="6">
    <source>
        <dbReference type="ARBA" id="ARBA00022968"/>
    </source>
</evidence>
<evidence type="ECO:0000256" key="10">
    <source>
        <dbReference type="ARBA" id="ARBA00023157"/>
    </source>
</evidence>
<evidence type="ECO:0000313" key="14">
    <source>
        <dbReference type="Proteomes" id="UP001152803"/>
    </source>
</evidence>
<dbReference type="Proteomes" id="UP001152803">
    <property type="component" value="Unassembled WGS sequence"/>
</dbReference>
<evidence type="ECO:0000256" key="3">
    <source>
        <dbReference type="ARBA" id="ARBA00022676"/>
    </source>
</evidence>
<dbReference type="Pfam" id="PF00777">
    <property type="entry name" value="Glyco_transf_29"/>
    <property type="match status" value="1"/>
</dbReference>
<evidence type="ECO:0000256" key="1">
    <source>
        <dbReference type="ARBA" id="ARBA00004323"/>
    </source>
</evidence>
<dbReference type="Gene3D" id="3.90.1480.20">
    <property type="entry name" value="Glycosyl transferase family 29"/>
    <property type="match status" value="1"/>
</dbReference>
<dbReference type="InterPro" id="IPR012163">
    <property type="entry name" value="Sialyl_trans"/>
</dbReference>
<dbReference type="InterPro" id="IPR050943">
    <property type="entry name" value="Glycosyltr_29_Sialyltrsf"/>
</dbReference>
<keyword evidence="8" id="KW-0333">Golgi apparatus</keyword>
<reference evidence="13" key="1">
    <citation type="journal article" date="2023" name="Science">
        <title>Genome structures resolve the early diversification of teleost fishes.</title>
        <authorList>
            <person name="Parey E."/>
            <person name="Louis A."/>
            <person name="Montfort J."/>
            <person name="Bouchez O."/>
            <person name="Roques C."/>
            <person name="Iampietro C."/>
            <person name="Lluch J."/>
            <person name="Castinel A."/>
            <person name="Donnadieu C."/>
            <person name="Desvignes T."/>
            <person name="Floi Bucao C."/>
            <person name="Jouanno E."/>
            <person name="Wen M."/>
            <person name="Mejri S."/>
            <person name="Dirks R."/>
            <person name="Jansen H."/>
            <person name="Henkel C."/>
            <person name="Chen W.J."/>
            <person name="Zahm M."/>
            <person name="Cabau C."/>
            <person name="Klopp C."/>
            <person name="Thompson A.W."/>
            <person name="Robinson-Rechavi M."/>
            <person name="Braasch I."/>
            <person name="Lecointre G."/>
            <person name="Bobe J."/>
            <person name="Postlethwait J.H."/>
            <person name="Berthelot C."/>
            <person name="Roest Crollius H."/>
            <person name="Guiguen Y."/>
        </authorList>
    </citation>
    <scope>NUCLEOTIDE SEQUENCE</scope>
    <source>
        <strain evidence="13">Concon-B</strain>
    </source>
</reference>